<dbReference type="InterPro" id="IPR002110">
    <property type="entry name" value="Ankyrin_rpt"/>
</dbReference>
<keyword evidence="6" id="KW-1185">Reference proteome</keyword>
<proteinExistence type="predicted"/>
<dbReference type="PANTHER" id="PTHR24198:SF165">
    <property type="entry name" value="ANKYRIN REPEAT-CONTAINING PROTEIN-RELATED"/>
    <property type="match status" value="1"/>
</dbReference>
<protein>
    <submittedName>
        <fullName evidence="5">Ankyrin repeat domain-containing protein</fullName>
    </submittedName>
</protein>
<evidence type="ECO:0000256" key="2">
    <source>
        <dbReference type="ARBA" id="ARBA00023043"/>
    </source>
</evidence>
<dbReference type="InterPro" id="IPR036770">
    <property type="entry name" value="Ankyrin_rpt-contain_sf"/>
</dbReference>
<dbReference type="Pfam" id="PF12796">
    <property type="entry name" value="Ank_2"/>
    <property type="match status" value="3"/>
</dbReference>
<evidence type="ECO:0000256" key="1">
    <source>
        <dbReference type="ARBA" id="ARBA00022737"/>
    </source>
</evidence>
<feature type="repeat" description="ANK" evidence="3">
    <location>
        <begin position="256"/>
        <end position="289"/>
    </location>
</feature>
<feature type="repeat" description="ANK" evidence="3">
    <location>
        <begin position="323"/>
        <end position="355"/>
    </location>
</feature>
<reference evidence="5 6" key="1">
    <citation type="submission" date="2020-07" db="EMBL/GenBank/DDBJ databases">
        <title>Moheibacter lacus sp. nov., a member of the family Flavobacteriaceae isolated from freshwater lake sediment.</title>
        <authorList>
            <person name="Liu Y."/>
        </authorList>
    </citation>
    <scope>NUCLEOTIDE SEQUENCE [LARGE SCALE GENOMIC DNA]</scope>
    <source>
        <strain evidence="5 6">BDHS18</strain>
    </source>
</reference>
<dbReference type="SUPFAM" id="SSF48403">
    <property type="entry name" value="Ankyrin repeat"/>
    <property type="match status" value="2"/>
</dbReference>
<feature type="repeat" description="ANK" evidence="3">
    <location>
        <begin position="88"/>
        <end position="120"/>
    </location>
</feature>
<evidence type="ECO:0000313" key="5">
    <source>
        <dbReference type="EMBL" id="MBA5628806.1"/>
    </source>
</evidence>
<organism evidence="5 6">
    <name type="scientific">Moheibacter lacus</name>
    <dbReference type="NCBI Taxonomy" id="2745851"/>
    <lineage>
        <taxon>Bacteria</taxon>
        <taxon>Pseudomonadati</taxon>
        <taxon>Bacteroidota</taxon>
        <taxon>Flavobacteriia</taxon>
        <taxon>Flavobacteriales</taxon>
        <taxon>Weeksellaceae</taxon>
        <taxon>Moheibacter</taxon>
    </lineage>
</organism>
<keyword evidence="2 3" id="KW-0040">ANK repeat</keyword>
<name>A0A838ZMI6_9FLAO</name>
<comment type="caution">
    <text evidence="5">The sequence shown here is derived from an EMBL/GenBank/DDBJ whole genome shotgun (WGS) entry which is preliminary data.</text>
</comment>
<dbReference type="PROSITE" id="PS50088">
    <property type="entry name" value="ANK_REPEAT"/>
    <property type="match status" value="5"/>
</dbReference>
<evidence type="ECO:0000256" key="3">
    <source>
        <dbReference type="PROSITE-ProRule" id="PRU00023"/>
    </source>
</evidence>
<sequence length="491" mass="54467">MKKILIAILLTTTIAKAQDNSMLAGDFWKQKPDVETVKAEITKGNNPAQANRGNHDVVSFAINNEAPLATILYLIDQPGNSIDKTTHDGRLYLHWAANRGNVELVKYLIDQGSEINRTDDKGATPISFAAGNGQTNPAIYELFFKAGIDPKQKYKNGANLLLLSISHDADLKLSDYLTTKGLSLKDADDLGRTVFDYAARNGNIDLLKNLQKKGVKATGSALIIASQGSRWNSNGLDVYKYLVEEVKLDPKTKDENGANVLFNLVRNKDQEEIIQYFLEKGVDFNSTDKEGNNAFMEATATKNIDLVKSILPKVKDLNAVNAKGESALFFAVQSSSPEMVSYLIENGAKTNFRAKDGNLAFYLFQSYRPARPNENADEFADKLNILVDNGVDFRELQENGSSLYHVAASKNDLNLFRSLEKLNIDLNVQDKDGMTALHKAALMAKDDSILKYLVSLGAKKDIQTEFEETAYDLALENEFLQENITNIEFLK</sequence>
<feature type="signal peptide" evidence="4">
    <location>
        <begin position="1"/>
        <end position="17"/>
    </location>
</feature>
<evidence type="ECO:0000313" key="6">
    <source>
        <dbReference type="Proteomes" id="UP000552241"/>
    </source>
</evidence>
<feature type="repeat" description="ANK" evidence="3">
    <location>
        <begin position="399"/>
        <end position="431"/>
    </location>
</feature>
<dbReference type="Proteomes" id="UP000552241">
    <property type="component" value="Unassembled WGS sequence"/>
</dbReference>
<dbReference type="Gene3D" id="1.25.40.20">
    <property type="entry name" value="Ankyrin repeat-containing domain"/>
    <property type="match status" value="2"/>
</dbReference>
<dbReference type="SMART" id="SM00248">
    <property type="entry name" value="ANK"/>
    <property type="match status" value="9"/>
</dbReference>
<feature type="repeat" description="ANK" evidence="3">
    <location>
        <begin position="432"/>
        <end position="465"/>
    </location>
</feature>
<dbReference type="PANTHER" id="PTHR24198">
    <property type="entry name" value="ANKYRIN REPEAT AND PROTEIN KINASE DOMAIN-CONTAINING PROTEIN"/>
    <property type="match status" value="1"/>
</dbReference>
<dbReference type="AlphaFoldDB" id="A0A838ZMI6"/>
<dbReference type="RefSeq" id="WP_182042389.1">
    <property type="nucleotide sequence ID" value="NZ_JACDZE010000001.1"/>
</dbReference>
<gene>
    <name evidence="5" type="ORF">HU137_03360</name>
</gene>
<evidence type="ECO:0000256" key="4">
    <source>
        <dbReference type="SAM" id="SignalP"/>
    </source>
</evidence>
<dbReference type="PROSITE" id="PS50297">
    <property type="entry name" value="ANK_REP_REGION"/>
    <property type="match status" value="3"/>
</dbReference>
<accession>A0A838ZMI6</accession>
<keyword evidence="1" id="KW-0677">Repeat</keyword>
<keyword evidence="4" id="KW-0732">Signal</keyword>
<feature type="chain" id="PRO_5032591541" evidence="4">
    <location>
        <begin position="18"/>
        <end position="491"/>
    </location>
</feature>
<dbReference type="EMBL" id="JACDZE010000001">
    <property type="protein sequence ID" value="MBA5628806.1"/>
    <property type="molecule type" value="Genomic_DNA"/>
</dbReference>